<dbReference type="AlphaFoldDB" id="A0A2V4GAN8"/>
<accession>A0A2V4GAN8</accession>
<reference evidence="3 6" key="4">
    <citation type="submission" date="2019-01" db="EMBL/GenBank/DDBJ databases">
        <title>The Pseudomonas aeruginosa pan-genome provides new insights on its population structure, horizontal gene transfer and pathogenicity.</title>
        <authorList>
            <person name="Freschi L."/>
            <person name="Vincent A.T."/>
            <person name="Jeukens J."/>
            <person name="Emond-Rheault J.-G."/>
            <person name="Kukavica-Ibrulj I."/>
            <person name="Dupont M.-J."/>
            <person name="Charette S.J."/>
            <person name="Boyle B."/>
            <person name="Levesque R.C."/>
        </authorList>
    </citation>
    <scope>NUCLEOTIDE SEQUENCE [LARGE SCALE GENOMIC DNA]</scope>
    <source>
        <strain evidence="3 6">PA-W36</strain>
    </source>
</reference>
<reference evidence="2 5" key="3">
    <citation type="submission" date="2018-07" db="EMBL/GenBank/DDBJ databases">
        <title>Mechanisms of high-level aminoglycoside resistance among Gram-negative pathogens in Brazil.</title>
        <authorList>
            <person name="Ballaben A.S."/>
            <person name="Darini A.L.C."/>
            <person name="Doi Y."/>
        </authorList>
    </citation>
    <scope>NUCLEOTIDE SEQUENCE [LARGE SCALE GENOMIC DNA]</scope>
    <source>
        <strain evidence="2 5">B2-305</strain>
    </source>
</reference>
<reference evidence="1 4" key="1">
    <citation type="submission" date="2017-05" db="EMBL/GenBank/DDBJ databases">
        <authorList>
            <person name="Song R."/>
            <person name="Chenine A.L."/>
            <person name="Ruprecht R.M."/>
        </authorList>
    </citation>
    <scope>NUCLEOTIDE SEQUENCE [LARGE SCALE GENOMIC DNA]</scope>
    <source>
        <strain evidence="1 4">S567_C10_BS</strain>
    </source>
</reference>
<dbReference type="Proteomes" id="UP000194857">
    <property type="component" value="Unassembled WGS sequence"/>
</dbReference>
<evidence type="ECO:0000313" key="5">
    <source>
        <dbReference type="Proteomes" id="UP000253594"/>
    </source>
</evidence>
<reference evidence="3 6" key="2">
    <citation type="submission" date="2017-08" db="EMBL/GenBank/DDBJ databases">
        <authorList>
            <person name="Feschi L."/>
            <person name="Jeukens J."/>
            <person name="Emond-Rheault J.-G."/>
            <person name="Kukavica-Ibrulj I."/>
            <person name="Boyle B."/>
            <person name="Levesque R.C."/>
        </authorList>
    </citation>
    <scope>NUCLEOTIDE SEQUENCE [LARGE SCALE GENOMIC DNA]</scope>
    <source>
        <strain evidence="3 6">PA-W36</strain>
    </source>
</reference>
<evidence type="ECO:0000313" key="4">
    <source>
        <dbReference type="Proteomes" id="UP000194857"/>
    </source>
</evidence>
<gene>
    <name evidence="1" type="ORF">CAZ10_35305</name>
    <name evidence="2" type="ORF">DT376_21245</name>
    <name evidence="3" type="ORF">IPC1295_09660</name>
</gene>
<comment type="caution">
    <text evidence="1">The sequence shown here is derived from an EMBL/GenBank/DDBJ whole genome shotgun (WGS) entry which is preliminary data.</text>
</comment>
<proteinExistence type="predicted"/>
<dbReference type="Proteomes" id="UP000253594">
    <property type="component" value="Unassembled WGS sequence"/>
</dbReference>
<organism evidence="1 4">
    <name type="scientific">Pseudomonas aeruginosa</name>
    <dbReference type="NCBI Taxonomy" id="287"/>
    <lineage>
        <taxon>Bacteria</taxon>
        <taxon>Pseudomonadati</taxon>
        <taxon>Pseudomonadota</taxon>
        <taxon>Gammaproteobacteria</taxon>
        <taxon>Pseudomonadales</taxon>
        <taxon>Pseudomonadaceae</taxon>
        <taxon>Pseudomonas</taxon>
    </lineage>
</organism>
<evidence type="ECO:0000313" key="1">
    <source>
        <dbReference type="EMBL" id="OTI55011.1"/>
    </source>
</evidence>
<dbReference type="EMBL" id="NFFZ01000034">
    <property type="protein sequence ID" value="OTI55011.1"/>
    <property type="molecule type" value="Genomic_DNA"/>
</dbReference>
<dbReference type="EMBL" id="QORE01000784">
    <property type="protein sequence ID" value="RCI72899.1"/>
    <property type="molecule type" value="Genomic_DNA"/>
</dbReference>
<dbReference type="EMBL" id="NSNE01000004">
    <property type="protein sequence ID" value="RPM19414.1"/>
    <property type="molecule type" value="Genomic_DNA"/>
</dbReference>
<evidence type="ECO:0000313" key="3">
    <source>
        <dbReference type="EMBL" id="RPM19414.1"/>
    </source>
</evidence>
<evidence type="ECO:0000313" key="2">
    <source>
        <dbReference type="EMBL" id="RCI72899.1"/>
    </source>
</evidence>
<evidence type="ECO:0000313" key="6">
    <source>
        <dbReference type="Proteomes" id="UP000284767"/>
    </source>
</evidence>
<name>A0A2V4GAN8_PSEAI</name>
<dbReference type="Proteomes" id="UP000284767">
    <property type="component" value="Unassembled WGS sequence"/>
</dbReference>
<sequence>MNNPAGWDTSDSSRRRTPMVAQTALAYAARRCVFAFFLGSPVCR</sequence>
<protein>
    <submittedName>
        <fullName evidence="1">Monoamine oxidase</fullName>
    </submittedName>
</protein>